<dbReference type="PROSITE" id="PS01360">
    <property type="entry name" value="ZF_MYND_1"/>
    <property type="match status" value="1"/>
</dbReference>
<keyword evidence="1" id="KW-0479">Metal-binding</keyword>
<dbReference type="InterPro" id="IPR002893">
    <property type="entry name" value="Znf_MYND"/>
</dbReference>
<reference evidence="6 7" key="1">
    <citation type="submission" date="2015-03" db="EMBL/GenBank/DDBJ databases">
        <title>RNA-seq based gene annotation and comparative genomics of four Zymoseptoria species reveal species-specific pathogenicity related genes and transposable element activity.</title>
        <authorList>
            <person name="Grandaubert J."/>
            <person name="Bhattacharyya A."/>
            <person name="Stukenbrock E.H."/>
        </authorList>
    </citation>
    <scope>NUCLEOTIDE SEQUENCE [LARGE SCALE GENOMIC DNA]</scope>
    <source>
        <strain evidence="6 7">Zb18110</strain>
    </source>
</reference>
<comment type="caution">
    <text evidence="6">The sequence shown here is derived from an EMBL/GenBank/DDBJ whole genome shotgun (WGS) entry which is preliminary data.</text>
</comment>
<name>A0A0F4GRB2_9PEZI</name>
<dbReference type="SUPFAM" id="SSF144232">
    <property type="entry name" value="HIT/MYND zinc finger-like"/>
    <property type="match status" value="1"/>
</dbReference>
<dbReference type="AlphaFoldDB" id="A0A0F4GRB2"/>
<dbReference type="Proteomes" id="UP000033647">
    <property type="component" value="Unassembled WGS sequence"/>
</dbReference>
<protein>
    <submittedName>
        <fullName evidence="6">MYND finger like protein</fullName>
    </submittedName>
</protein>
<accession>A0A0F4GRB2</accession>
<evidence type="ECO:0000256" key="4">
    <source>
        <dbReference type="PROSITE-ProRule" id="PRU00134"/>
    </source>
</evidence>
<evidence type="ECO:0000256" key="3">
    <source>
        <dbReference type="ARBA" id="ARBA00022833"/>
    </source>
</evidence>
<dbReference type="Gene3D" id="6.10.140.2220">
    <property type="match status" value="1"/>
</dbReference>
<dbReference type="GO" id="GO:0008270">
    <property type="term" value="F:zinc ion binding"/>
    <property type="evidence" value="ECO:0007669"/>
    <property type="project" value="UniProtKB-KW"/>
</dbReference>
<sequence length="356" mass="41151">MASTIPLLDNQCSFCYKSTSALISCLRCNIVQYCSSDHQAQHAPDHNSRCSTVTILTDEVAEHRFDLENDLEFGNLFDSGIALWSISETFAWSHTTKLLLKALRRIPTRLAIERALDIAWHRMEAMAAVDHSGVKFMIPAFLLRLGRDQEAYDFLKWFATKGRPPLFGAEWDFDMEGEDAGEDLQDGGWDLQEVREWDDELKYGDQEFLSPLVAVCLVKLRVWQNLRELRGAEEVLKGRLPREILDRVREEYMARDVVASSEDMIKGMRDGQDLTAKIDGVQEQIDGLFFAVQRRNKYFWPLLFRPGNILDLEVGWEEEKREAIDVLQHNIDAWRETAIAVDWLENKMQHVSLERP</sequence>
<evidence type="ECO:0000256" key="1">
    <source>
        <dbReference type="ARBA" id="ARBA00022723"/>
    </source>
</evidence>
<keyword evidence="7" id="KW-1185">Reference proteome</keyword>
<dbReference type="PROSITE" id="PS50865">
    <property type="entry name" value="ZF_MYND_2"/>
    <property type="match status" value="1"/>
</dbReference>
<keyword evidence="2 4" id="KW-0863">Zinc-finger</keyword>
<proteinExistence type="predicted"/>
<dbReference type="EMBL" id="LAFY01000344">
    <property type="protein sequence ID" value="KJX99783.1"/>
    <property type="molecule type" value="Genomic_DNA"/>
</dbReference>
<gene>
    <name evidence="6" type="ORF">TI39_contig352g00049</name>
</gene>
<evidence type="ECO:0000256" key="2">
    <source>
        <dbReference type="ARBA" id="ARBA00022771"/>
    </source>
</evidence>
<organism evidence="6 7">
    <name type="scientific">Zymoseptoria brevis</name>
    <dbReference type="NCBI Taxonomy" id="1047168"/>
    <lineage>
        <taxon>Eukaryota</taxon>
        <taxon>Fungi</taxon>
        <taxon>Dikarya</taxon>
        <taxon>Ascomycota</taxon>
        <taxon>Pezizomycotina</taxon>
        <taxon>Dothideomycetes</taxon>
        <taxon>Dothideomycetidae</taxon>
        <taxon>Mycosphaerellales</taxon>
        <taxon>Mycosphaerellaceae</taxon>
        <taxon>Zymoseptoria</taxon>
    </lineage>
</organism>
<evidence type="ECO:0000313" key="6">
    <source>
        <dbReference type="EMBL" id="KJX99783.1"/>
    </source>
</evidence>
<evidence type="ECO:0000259" key="5">
    <source>
        <dbReference type="PROSITE" id="PS50865"/>
    </source>
</evidence>
<keyword evidence="3" id="KW-0862">Zinc</keyword>
<dbReference type="OrthoDB" id="5952526at2759"/>
<evidence type="ECO:0000313" key="7">
    <source>
        <dbReference type="Proteomes" id="UP000033647"/>
    </source>
</evidence>
<dbReference type="Pfam" id="PF01753">
    <property type="entry name" value="zf-MYND"/>
    <property type="match status" value="1"/>
</dbReference>
<feature type="domain" description="MYND-type" evidence="5">
    <location>
        <begin position="12"/>
        <end position="50"/>
    </location>
</feature>